<protein>
    <submittedName>
        <fullName evidence="1">Uncharacterized protein</fullName>
    </submittedName>
</protein>
<dbReference type="RefSeq" id="WP_077709007.1">
    <property type="nucleotide sequence ID" value="NZ_CAAJUZ010000016.1"/>
</dbReference>
<dbReference type="EMBL" id="HE980331">
    <property type="protein sequence ID" value="CCK73622.1"/>
    <property type="molecule type" value="Genomic_DNA"/>
</dbReference>
<accession>J7RTQ6</accession>
<sequence>MDKLKKNNNLKIKIIFFILLQIFFIFFLVVNFKTPLLGEDYALLYNGPFKDIGDYFSTIMAALEKQMSTWMVRMGNPLTIIWLSFDKSIYNIAVSFVSMIFFFLIFFYGNARKPNVNNLGDLIGFFVPASLMMFLSPSIGDLFFWCNGSLNYLWPLCILLLCAIPYRLYLSEKNINIKNPILIILYCIACFISGFTNENTPPVIITLVAALIIRDLYLKKKPPKWIVFSFISICAGWIGLVVNSTTRFRSMYYRNMFGLPEHATINELINNVLRVGYLFLKSGFAFVIIFLILSLLFIFILKSQKTENEFKYKHLFAENMFFILLTFISAAALVFAPYTELRSFTLIHTIILATISNLLVNLYEISSHKQRLGLSSISIITLLSTFLLFINIYNEYNDYYKFDTQRTCDIKSQVAAGKTTVCASKNFIENRTMNNREFYIYGNDLGQGGNFYSDYFGAKKIIWYDKIDSNIDPATINLSSESTDVNVELINGNSEQDNSSLLSDGIFNVSGWAIDKVAGNSPSKVFIKIDDKYYQARTVIREDVAKYFDNKKYKKAGFECSIPTKDIKKGKHKVTLCVISNDGEKRYEVDSGKSIEFK</sequence>
<organism evidence="1">
    <name type="scientific">Clostridioides difficile</name>
    <name type="common">Peptoclostridium difficile</name>
    <dbReference type="NCBI Taxonomy" id="1496"/>
    <lineage>
        <taxon>Bacteria</taxon>
        <taxon>Bacillati</taxon>
        <taxon>Bacillota</taxon>
        <taxon>Clostridia</taxon>
        <taxon>Peptostreptococcales</taxon>
        <taxon>Peptostreptococcaceae</taxon>
        <taxon>Clostridioides</taxon>
    </lineage>
</organism>
<dbReference type="InterPro" id="IPR045691">
    <property type="entry name" value="DUF6056"/>
</dbReference>
<reference evidence="1" key="2">
    <citation type="submission" date="2012-08" db="EMBL/GenBank/DDBJ databases">
        <authorList>
            <person name="Batty E."/>
        </authorList>
    </citation>
    <scope>NUCLEOTIDE SEQUENCE</scope>
    <source>
        <strain evidence="1">Ox1523</strain>
    </source>
</reference>
<dbReference type="Pfam" id="PF19528">
    <property type="entry name" value="DUF6056"/>
    <property type="match status" value="1"/>
</dbReference>
<reference evidence="1" key="1">
    <citation type="submission" date="2012-08" db="EMBL/GenBank/DDBJ databases">
        <title>Recombinational switching of the Clostridium difficile S-layer and a novel glycosylation gene cluster revealed by large scale whole genome sequencing.</title>
        <authorList>
            <person name="Dingle K.E."/>
            <person name="Didelot X."/>
            <person name="Ansari M.A."/>
            <person name="Eyre D.W."/>
            <person name="Vaughan A."/>
            <person name="Griffiths D."/>
            <person name="Ip C.L.C."/>
            <person name="Batty E.M."/>
            <person name="Bowden R."/>
            <person name="Jolley K.A."/>
            <person name="Hood D.W."/>
            <person name="Fawley W.N."/>
            <person name="Walker A.S."/>
            <person name="Peto T.E."/>
            <person name="Wilcox M.H."/>
            <person name="Crook D.W."/>
        </authorList>
    </citation>
    <scope>NUCLEOTIDE SEQUENCE</scope>
    <source>
        <strain evidence="1">Ox1523</strain>
    </source>
</reference>
<evidence type="ECO:0000313" key="1">
    <source>
        <dbReference type="EMBL" id="CCK73622.1"/>
    </source>
</evidence>
<gene>
    <name evidence="1" type="primary">ORF5</name>
</gene>
<name>J7RTQ6_CLODI</name>
<proteinExistence type="predicted"/>
<dbReference type="AlphaFoldDB" id="J7RTQ6"/>